<feature type="compositionally biased region" description="Polar residues" evidence="2">
    <location>
        <begin position="45"/>
        <end position="55"/>
    </location>
</feature>
<feature type="compositionally biased region" description="Pro residues" evidence="2">
    <location>
        <begin position="17"/>
        <end position="26"/>
    </location>
</feature>
<dbReference type="PANTHER" id="PTHR48104:SF30">
    <property type="entry name" value="METACASPASE-1"/>
    <property type="match status" value="1"/>
</dbReference>
<dbReference type="PANTHER" id="PTHR48104">
    <property type="entry name" value="METACASPASE-4"/>
    <property type="match status" value="1"/>
</dbReference>
<keyword evidence="5" id="KW-1185">Reference proteome</keyword>
<dbReference type="Pfam" id="PF00656">
    <property type="entry name" value="Peptidase_C14"/>
    <property type="match status" value="1"/>
</dbReference>
<dbReference type="InterPro" id="IPR050452">
    <property type="entry name" value="Metacaspase"/>
</dbReference>
<feature type="compositionally biased region" description="Low complexity" evidence="2">
    <location>
        <begin position="77"/>
        <end position="86"/>
    </location>
</feature>
<proteinExistence type="inferred from homology"/>
<dbReference type="OrthoDB" id="3223806at2759"/>
<reference evidence="4 5" key="1">
    <citation type="submission" date="2016-07" db="EMBL/GenBank/DDBJ databases">
        <title>Pervasive Adenine N6-methylation of Active Genes in Fungi.</title>
        <authorList>
            <consortium name="DOE Joint Genome Institute"/>
            <person name="Mondo S.J."/>
            <person name="Dannebaum R.O."/>
            <person name="Kuo R.C."/>
            <person name="Labutti K."/>
            <person name="Haridas S."/>
            <person name="Kuo A."/>
            <person name="Salamov A."/>
            <person name="Ahrendt S.R."/>
            <person name="Lipzen A."/>
            <person name="Sullivan W."/>
            <person name="Andreopoulos W.B."/>
            <person name="Clum A."/>
            <person name="Lindquist E."/>
            <person name="Daum C."/>
            <person name="Ramamoorthy G.K."/>
            <person name="Gryganskyi A."/>
            <person name="Culley D."/>
            <person name="Magnuson J.K."/>
            <person name="James T.Y."/>
            <person name="O'Malley M.A."/>
            <person name="Stajich J.E."/>
            <person name="Spatafora J.W."/>
            <person name="Visel A."/>
            <person name="Grigoriev I.V."/>
        </authorList>
    </citation>
    <scope>NUCLEOTIDE SEQUENCE [LARGE SCALE GENOMIC DNA]</scope>
    <source>
        <strain evidence="4 5">PL171</strain>
    </source>
</reference>
<evidence type="ECO:0000256" key="1">
    <source>
        <dbReference type="ARBA" id="ARBA00009005"/>
    </source>
</evidence>
<dbReference type="InterPro" id="IPR011600">
    <property type="entry name" value="Pept_C14_caspase"/>
</dbReference>
<dbReference type="GO" id="GO:0005737">
    <property type="term" value="C:cytoplasm"/>
    <property type="evidence" value="ECO:0007669"/>
    <property type="project" value="TreeGrafter"/>
</dbReference>
<sequence>MSKFPGNYNYTPRQQPAAPPLPPRPAPTSGNPYIQSANPYGPPQGGSNPYLNRNYHQAPPQPQSQVHPPAYGPQSTPAPYTPNTTPYPQPLHHQTHVVQASANVPSIPANVAWLRGCHADVNNVKKFLKEAYGFEDTPQTMVTLTDEPHLRNHQYLSPTRKNIEAAMNWLVQGAQPGDSLFLHYSGQQEDEDGDEDDGYDETILPLDFKSAGQITDDEMHAVLVKPLPEGVRLTCIFDSCHSGTALDLPIIYMPDGSVKRRKTKAERAKSDALGVGMQVLTGNKIGALMGAFKMAKNLASAKGDERHMQRVEQEKTSRAQVIMFSGCKDSQTSADAHIDGSATGAMSWALLKSLRANPGQSYTQVLQSTRDLLRAKYSQIPQLSSGHMLDMNAMLLL</sequence>
<dbReference type="AlphaFoldDB" id="A0A1Y2HZH1"/>
<evidence type="ECO:0000256" key="2">
    <source>
        <dbReference type="SAM" id="MobiDB-lite"/>
    </source>
</evidence>
<dbReference type="Gene3D" id="3.40.50.12660">
    <property type="match status" value="2"/>
</dbReference>
<dbReference type="Proteomes" id="UP000193411">
    <property type="component" value="Unassembled WGS sequence"/>
</dbReference>
<evidence type="ECO:0000259" key="3">
    <source>
        <dbReference type="Pfam" id="PF00656"/>
    </source>
</evidence>
<feature type="compositionally biased region" description="Polar residues" evidence="2">
    <location>
        <begin position="28"/>
        <end position="38"/>
    </location>
</feature>
<feature type="region of interest" description="Disordered" evidence="2">
    <location>
        <begin position="1"/>
        <end position="91"/>
    </location>
</feature>
<organism evidence="4 5">
    <name type="scientific">Catenaria anguillulae PL171</name>
    <dbReference type="NCBI Taxonomy" id="765915"/>
    <lineage>
        <taxon>Eukaryota</taxon>
        <taxon>Fungi</taxon>
        <taxon>Fungi incertae sedis</taxon>
        <taxon>Blastocladiomycota</taxon>
        <taxon>Blastocladiomycetes</taxon>
        <taxon>Blastocladiales</taxon>
        <taxon>Catenariaceae</taxon>
        <taxon>Catenaria</taxon>
    </lineage>
</organism>
<comment type="caution">
    <text evidence="4">The sequence shown here is derived from an EMBL/GenBank/DDBJ whole genome shotgun (WGS) entry which is preliminary data.</text>
</comment>
<dbReference type="EMBL" id="MCFL01000005">
    <property type="protein sequence ID" value="ORZ39364.1"/>
    <property type="molecule type" value="Genomic_DNA"/>
</dbReference>
<feature type="domain" description="Peptidase C14 caspase" evidence="3">
    <location>
        <begin position="114"/>
        <end position="388"/>
    </location>
</feature>
<protein>
    <submittedName>
        <fullName evidence="4">Caspase domain-domain-containing protein</fullName>
    </submittedName>
</protein>
<gene>
    <name evidence="4" type="ORF">BCR44DRAFT_1426393</name>
</gene>
<comment type="similarity">
    <text evidence="1">Belongs to the peptidase C14B family.</text>
</comment>
<evidence type="ECO:0000313" key="4">
    <source>
        <dbReference type="EMBL" id="ORZ39364.1"/>
    </source>
</evidence>
<name>A0A1Y2HZH1_9FUNG</name>
<dbReference type="GO" id="GO:0006508">
    <property type="term" value="P:proteolysis"/>
    <property type="evidence" value="ECO:0007669"/>
    <property type="project" value="InterPro"/>
</dbReference>
<evidence type="ECO:0000313" key="5">
    <source>
        <dbReference type="Proteomes" id="UP000193411"/>
    </source>
</evidence>
<accession>A0A1Y2HZH1</accession>
<dbReference type="GO" id="GO:0004197">
    <property type="term" value="F:cysteine-type endopeptidase activity"/>
    <property type="evidence" value="ECO:0007669"/>
    <property type="project" value="InterPro"/>
</dbReference>